<dbReference type="InterPro" id="IPR036514">
    <property type="entry name" value="SGNH_hydro_sf"/>
</dbReference>
<gene>
    <name evidence="3" type="ORF">DN752_22475</name>
</gene>
<name>A0A2Z4IQ63_9BACT</name>
<feature type="domain" description="Sialate O-acetylesterase" evidence="2">
    <location>
        <begin position="107"/>
        <end position="202"/>
    </location>
</feature>
<dbReference type="InterPro" id="IPR039329">
    <property type="entry name" value="SIAE"/>
</dbReference>
<dbReference type="KEGG" id="est:DN752_22475"/>
<dbReference type="EMBL" id="CP030041">
    <property type="protein sequence ID" value="AWW32686.1"/>
    <property type="molecule type" value="Genomic_DNA"/>
</dbReference>
<dbReference type="PANTHER" id="PTHR22901">
    <property type="entry name" value="SIALATE O-ACETYLESTERASE"/>
    <property type="match status" value="1"/>
</dbReference>
<evidence type="ECO:0000259" key="2">
    <source>
        <dbReference type="Pfam" id="PF03629"/>
    </source>
</evidence>
<reference evidence="3 4" key="1">
    <citation type="submission" date="2018-06" db="EMBL/GenBank/DDBJ databases">
        <title>Echinicola strongylocentroti sp. nov., isolated from a sea urchin Strongylocentrotus intermedius.</title>
        <authorList>
            <person name="Bae S.S."/>
        </authorList>
    </citation>
    <scope>NUCLEOTIDE SEQUENCE [LARGE SCALE GENOMIC DNA]</scope>
    <source>
        <strain evidence="3 4">MEBiC08714</strain>
    </source>
</reference>
<protein>
    <submittedName>
        <fullName evidence="3">Sialate O-acetylesterase</fullName>
    </submittedName>
</protein>
<evidence type="ECO:0000313" key="3">
    <source>
        <dbReference type="EMBL" id="AWW32686.1"/>
    </source>
</evidence>
<dbReference type="RefSeq" id="WP_112786058.1">
    <property type="nucleotide sequence ID" value="NZ_CP030041.1"/>
</dbReference>
<evidence type="ECO:0000256" key="1">
    <source>
        <dbReference type="ARBA" id="ARBA00022801"/>
    </source>
</evidence>
<evidence type="ECO:0000313" key="4">
    <source>
        <dbReference type="Proteomes" id="UP000248688"/>
    </source>
</evidence>
<dbReference type="SUPFAM" id="SSF52266">
    <property type="entry name" value="SGNH hydrolase"/>
    <property type="match status" value="1"/>
</dbReference>
<keyword evidence="1" id="KW-0378">Hydrolase</keyword>
<dbReference type="AlphaFoldDB" id="A0A2Z4IQ63"/>
<accession>A0A2Z4IQ63</accession>
<dbReference type="Pfam" id="PF03629">
    <property type="entry name" value="SASA"/>
    <property type="match status" value="2"/>
</dbReference>
<dbReference type="OrthoDB" id="9795554at2"/>
<feature type="domain" description="Sialate O-acetylesterase" evidence="2">
    <location>
        <begin position="254"/>
        <end position="314"/>
    </location>
</feature>
<dbReference type="GO" id="GO:0001681">
    <property type="term" value="F:sialate O-acetylesterase activity"/>
    <property type="evidence" value="ECO:0007669"/>
    <property type="project" value="InterPro"/>
</dbReference>
<organism evidence="3 4">
    <name type="scientific">Echinicola strongylocentroti</name>
    <dbReference type="NCBI Taxonomy" id="1795355"/>
    <lineage>
        <taxon>Bacteria</taxon>
        <taxon>Pseudomonadati</taxon>
        <taxon>Bacteroidota</taxon>
        <taxon>Cytophagia</taxon>
        <taxon>Cytophagales</taxon>
        <taxon>Cyclobacteriaceae</taxon>
        <taxon>Echinicola</taxon>
    </lineage>
</organism>
<sequence>MTQKTIILIALFSLSLSQYLFGQELKLGSPFTEHMVLQRGKPINIWGEAKPNEHVSVFLGKVEKSIVADSSGAWKTQLPPQSAGGPFLLQVKTDEESINYEDVMIGEVWICTGQSNMVMGYGGIPEIKELEGAAKNIRTFNVTNTVAFTEQDYLEGEWKLGNPSSAVAFSFAHFLELEAGVPIGIILTAWGSSSIEGWMPRDMEHMLPHFKEIMVQFDGDSSKRERIAKILSSTERSRQEDIFLRTQPNIIYNAMLKPLAPFTIRGMVWYQGEANTKSIEDMLQYGKTLPLWVSRLRAEWEGDPFHFFGVSLPGFVGKKNKDSDLGDFSEEPWTPSWAWMRASQYQAECLDSVQIINTIDLGDLWDIHPKDKLPIGRRLALMAASETLDKDTRAKGPFLKDIEIKGDKLVVQLYEAQGLKTTDGEAPRAFWVADATGEWHRAAATISGETVVLVSDEVKAPKYVRYAFSGKPNVNLVNRAGLPARPFRTDGFLPEPLK</sequence>
<proteinExistence type="predicted"/>
<dbReference type="PANTHER" id="PTHR22901:SF0">
    <property type="entry name" value="SIALATE O-ACETYLESTERASE"/>
    <property type="match status" value="1"/>
</dbReference>
<dbReference type="Proteomes" id="UP000248688">
    <property type="component" value="Chromosome"/>
</dbReference>
<keyword evidence="4" id="KW-1185">Reference proteome</keyword>
<dbReference type="InterPro" id="IPR005181">
    <property type="entry name" value="SASA"/>
</dbReference>
<dbReference type="GO" id="GO:0005975">
    <property type="term" value="P:carbohydrate metabolic process"/>
    <property type="evidence" value="ECO:0007669"/>
    <property type="project" value="TreeGrafter"/>
</dbReference>
<dbReference type="Gene3D" id="3.40.50.1110">
    <property type="entry name" value="SGNH hydrolase"/>
    <property type="match status" value="1"/>
</dbReference>